<dbReference type="Gene3D" id="1.10.10.10">
    <property type="entry name" value="Winged helix-like DNA-binding domain superfamily/Winged helix DNA-binding domain"/>
    <property type="match status" value="1"/>
</dbReference>
<evidence type="ECO:0000256" key="2">
    <source>
        <dbReference type="ARBA" id="ARBA00023125"/>
    </source>
</evidence>
<evidence type="ECO:0000313" key="6">
    <source>
        <dbReference type="Proteomes" id="UP000824681"/>
    </source>
</evidence>
<dbReference type="Pfam" id="PF00392">
    <property type="entry name" value="GntR"/>
    <property type="match status" value="1"/>
</dbReference>
<accession>A0ABX8UAX5</accession>
<dbReference type="RefSeq" id="WP_033410050.1">
    <property type="nucleotide sequence ID" value="NZ_CP068985.1"/>
</dbReference>
<gene>
    <name evidence="5" type="primary">mngR4</name>
    <name evidence="5" type="ORF">Nocox_36885</name>
</gene>
<feature type="domain" description="HTH gntR-type" evidence="4">
    <location>
        <begin position="15"/>
        <end position="83"/>
    </location>
</feature>
<dbReference type="InterPro" id="IPR036390">
    <property type="entry name" value="WH_DNA-bd_sf"/>
</dbReference>
<name>A0ABX8UAX5_9ACTN</name>
<keyword evidence="6" id="KW-1185">Reference proteome</keyword>
<keyword evidence="3" id="KW-0804">Transcription</keyword>
<protein>
    <submittedName>
        <fullName evidence="5">Mannosyl-D-glycerate transport/metabolism system repressor MngR</fullName>
    </submittedName>
</protein>
<dbReference type="Proteomes" id="UP000824681">
    <property type="component" value="Chromosome"/>
</dbReference>
<evidence type="ECO:0000313" key="5">
    <source>
        <dbReference type="EMBL" id="QYC44931.1"/>
    </source>
</evidence>
<dbReference type="InterPro" id="IPR036388">
    <property type="entry name" value="WH-like_DNA-bd_sf"/>
</dbReference>
<proteinExistence type="predicted"/>
<evidence type="ECO:0000259" key="4">
    <source>
        <dbReference type="PROSITE" id="PS50949"/>
    </source>
</evidence>
<dbReference type="CDD" id="cd07377">
    <property type="entry name" value="WHTH_GntR"/>
    <property type="match status" value="1"/>
</dbReference>
<dbReference type="PANTHER" id="PTHR44846">
    <property type="entry name" value="MANNOSYL-D-GLYCERATE TRANSPORT/METABOLISM SYSTEM REPRESSOR MNGR-RELATED"/>
    <property type="match status" value="1"/>
</dbReference>
<dbReference type="SUPFAM" id="SSF46785">
    <property type="entry name" value="Winged helix' DNA-binding domain"/>
    <property type="match status" value="1"/>
</dbReference>
<evidence type="ECO:0000256" key="1">
    <source>
        <dbReference type="ARBA" id="ARBA00023015"/>
    </source>
</evidence>
<dbReference type="EMBL" id="CP068985">
    <property type="protein sequence ID" value="QYC44931.1"/>
    <property type="molecule type" value="Genomic_DNA"/>
</dbReference>
<keyword evidence="2" id="KW-0238">DNA-binding</keyword>
<dbReference type="PANTHER" id="PTHR44846:SF1">
    <property type="entry name" value="MANNOSYL-D-GLYCERATE TRANSPORT_METABOLISM SYSTEM REPRESSOR MNGR-RELATED"/>
    <property type="match status" value="1"/>
</dbReference>
<reference evidence="5 6" key="1">
    <citation type="journal article" date="2021" name="ACS Chem. Biol.">
        <title>Genomic-Led Discovery of a Novel Glycopeptide Antibiotic by Nonomuraea coxensis DSM 45129.</title>
        <authorList>
            <person name="Yushchuk O."/>
            <person name="Vior N.M."/>
            <person name="Andreo-Vidal A."/>
            <person name="Berini F."/>
            <person name="Ruckert C."/>
            <person name="Busche T."/>
            <person name="Binda E."/>
            <person name="Kalinowski J."/>
            <person name="Truman A.W."/>
            <person name="Marinelli F."/>
        </authorList>
    </citation>
    <scope>NUCLEOTIDE SEQUENCE [LARGE SCALE GENOMIC DNA]</scope>
    <source>
        <strain evidence="5 6">DSM 45129</strain>
    </source>
</reference>
<dbReference type="SMART" id="SM00345">
    <property type="entry name" value="HTH_GNTR"/>
    <property type="match status" value="1"/>
</dbReference>
<sequence>MSDDQEFDPEAVQGEYVYRAAADYLEARIRDGRIPPGSRLPGERALVEQMHIALGTVRRTTRELVERGLVRVLPGKGVYVLPADEWPQE</sequence>
<keyword evidence="1" id="KW-0805">Transcription regulation</keyword>
<dbReference type="InterPro" id="IPR000524">
    <property type="entry name" value="Tscrpt_reg_HTH_GntR"/>
</dbReference>
<dbReference type="PROSITE" id="PS50949">
    <property type="entry name" value="HTH_GNTR"/>
    <property type="match status" value="1"/>
</dbReference>
<evidence type="ECO:0000256" key="3">
    <source>
        <dbReference type="ARBA" id="ARBA00023163"/>
    </source>
</evidence>
<organism evidence="5 6">
    <name type="scientific">Nonomuraea coxensis DSM 45129</name>
    <dbReference type="NCBI Taxonomy" id="1122611"/>
    <lineage>
        <taxon>Bacteria</taxon>
        <taxon>Bacillati</taxon>
        <taxon>Actinomycetota</taxon>
        <taxon>Actinomycetes</taxon>
        <taxon>Streptosporangiales</taxon>
        <taxon>Streptosporangiaceae</taxon>
        <taxon>Nonomuraea</taxon>
    </lineage>
</organism>
<dbReference type="InterPro" id="IPR050679">
    <property type="entry name" value="Bact_HTH_transcr_reg"/>
</dbReference>